<dbReference type="InterPro" id="IPR001574">
    <property type="entry name" value="Ribosome_inactivat_prot"/>
</dbReference>
<dbReference type="Gene3D" id="3.40.420.10">
    <property type="entry name" value="Ricin (A subunit), domain 1"/>
    <property type="match status" value="1"/>
</dbReference>
<keyword evidence="1" id="KW-0800">Toxin</keyword>
<keyword evidence="1" id="KW-0611">Plant defense</keyword>
<dbReference type="Gramene" id="TraesROB_scaffold_002501_01G000200.1">
    <property type="protein sequence ID" value="TraesROB_scaffold_002501_01G000200.1"/>
    <property type="gene ID" value="TraesROB_scaffold_002501_01G000200"/>
</dbReference>
<dbReference type="EC" id="3.2.2.22" evidence="1"/>
<dbReference type="GO" id="GO:0006952">
    <property type="term" value="P:defense response"/>
    <property type="evidence" value="ECO:0007669"/>
    <property type="project" value="UniProtKB-KW"/>
</dbReference>
<accession>A0A3B5YZE4</accession>
<dbReference type="PRINTS" id="PR00396">
    <property type="entry name" value="SHIGARICIN"/>
</dbReference>
<dbReference type="EnsemblPlants" id="TraesCS1B02G249200.1">
    <property type="protein sequence ID" value="TraesCS1B02G249200.1"/>
    <property type="gene ID" value="TraesCS1B02G249200"/>
</dbReference>
<evidence type="ECO:0000256" key="1">
    <source>
        <dbReference type="RuleBase" id="RU004915"/>
    </source>
</evidence>
<dbReference type="GO" id="GO:0017148">
    <property type="term" value="P:negative regulation of translation"/>
    <property type="evidence" value="ECO:0007669"/>
    <property type="project" value="UniProtKB-KW"/>
</dbReference>
<reference evidence="2" key="2">
    <citation type="submission" date="2018-10" db="UniProtKB">
        <authorList>
            <consortium name="EnsemblPlants"/>
        </authorList>
    </citation>
    <scope>IDENTIFICATION</scope>
</reference>
<dbReference type="InterPro" id="IPR017989">
    <property type="entry name" value="Ribosome_inactivat_1/2"/>
</dbReference>
<dbReference type="SUPFAM" id="SSF56371">
    <property type="entry name" value="Ribosome inactivating proteins (RIP)"/>
    <property type="match status" value="1"/>
</dbReference>
<keyword evidence="1" id="KW-0652">Protein synthesis inhibitor</keyword>
<sequence length="265" mass="29287">MTHCRVLTYGSFVSSVRDQLVLHAGATRHLELVLLPPQEEDPRKAPWFGVTLRCGSGKSVLLRIRADNLYISGYRSPEGLWSEFLGGSLIDGAAPLSFAGSYGDMARVAKTALEALTLGKEELEANAGTQQEIVRSPMTMSVMVCEAVRFRSVGGVLGHMAHMVERVKNWRSLSEYWLGAVLYALSFLPYIEADGSQHYGHIPQHLLAPAKIDCQDHAMMALGVALNRQRGLQDKHQAAFDEHWRAVHAHARKLDRERASASGTR</sequence>
<dbReference type="STRING" id="4565.A0A3B5YZE4"/>
<keyword evidence="1" id="KW-0378">Hydrolase</keyword>
<keyword evidence="3" id="KW-1185">Reference proteome</keyword>
<proteinExistence type="inferred from homology"/>
<dbReference type="GO" id="GO:0090729">
    <property type="term" value="F:toxin activity"/>
    <property type="evidence" value="ECO:0007669"/>
    <property type="project" value="UniProtKB-KW"/>
</dbReference>
<dbReference type="PANTHER" id="PTHR33453:SF13">
    <property type="entry name" value="RRNA N-GLYCOSYLASE"/>
    <property type="match status" value="1"/>
</dbReference>
<name>A0A3B5YZE4_WHEAT</name>
<evidence type="ECO:0000313" key="3">
    <source>
        <dbReference type="Proteomes" id="UP000019116"/>
    </source>
</evidence>
<dbReference type="Gramene" id="TraesCAD_scaffold_002399_01G000300.1">
    <property type="protein sequence ID" value="TraesCAD_scaffold_002399_01G000300.1"/>
    <property type="gene ID" value="TraesCAD_scaffold_002399_01G000300"/>
</dbReference>
<protein>
    <recommendedName>
        <fullName evidence="1">rRNA N-glycosylase</fullName>
        <ecNumber evidence="1">3.2.2.22</ecNumber>
    </recommendedName>
</protein>
<comment type="similarity">
    <text evidence="1">Belongs to the ribosome-inactivating protein family.</text>
</comment>
<organism evidence="2">
    <name type="scientific">Triticum aestivum</name>
    <name type="common">Wheat</name>
    <dbReference type="NCBI Taxonomy" id="4565"/>
    <lineage>
        <taxon>Eukaryota</taxon>
        <taxon>Viridiplantae</taxon>
        <taxon>Streptophyta</taxon>
        <taxon>Embryophyta</taxon>
        <taxon>Tracheophyta</taxon>
        <taxon>Spermatophyta</taxon>
        <taxon>Magnoliopsida</taxon>
        <taxon>Liliopsida</taxon>
        <taxon>Poales</taxon>
        <taxon>Poaceae</taxon>
        <taxon>BOP clade</taxon>
        <taxon>Pooideae</taxon>
        <taxon>Triticodae</taxon>
        <taxon>Triticeae</taxon>
        <taxon>Triticinae</taxon>
        <taxon>Triticum</taxon>
    </lineage>
</organism>
<dbReference type="Proteomes" id="UP000019116">
    <property type="component" value="Chromosome 1B"/>
</dbReference>
<dbReference type="SMR" id="A0A3B5YZE4"/>
<dbReference type="Pfam" id="PF00161">
    <property type="entry name" value="RIP"/>
    <property type="match status" value="1"/>
</dbReference>
<dbReference type="AlphaFoldDB" id="A0A3B5YZE4"/>
<dbReference type="Gramene" id="TraesWEE_scaffold_000419_01G000300.1">
    <property type="protein sequence ID" value="TraesWEE_scaffold_000419_01G000300.1"/>
    <property type="gene ID" value="TraesWEE_scaffold_000419_01G000300"/>
</dbReference>
<dbReference type="PANTHER" id="PTHR33453">
    <property type="match status" value="1"/>
</dbReference>
<dbReference type="InterPro" id="IPR036041">
    <property type="entry name" value="Ribosome-inact_prot_sf"/>
</dbReference>
<dbReference type="Gramene" id="TraesCS1B03G0706200.1">
    <property type="protein sequence ID" value="TraesCS1B03G0706200.1.CDS"/>
    <property type="gene ID" value="TraesCS1B03G0706200"/>
</dbReference>
<dbReference type="InterPro" id="IPR016138">
    <property type="entry name" value="Ribosome_inactivat_prot_sub1"/>
</dbReference>
<evidence type="ECO:0000313" key="2">
    <source>
        <dbReference type="EnsemblPlants" id="TraesCS1B02G249200.1"/>
    </source>
</evidence>
<dbReference type="PaxDb" id="4565-Traes_1BL_53CECC363.1"/>
<dbReference type="GO" id="GO:0030598">
    <property type="term" value="F:rRNA N-glycosylase activity"/>
    <property type="evidence" value="ECO:0007669"/>
    <property type="project" value="UniProtKB-EC"/>
</dbReference>
<reference evidence="2" key="1">
    <citation type="submission" date="2018-08" db="EMBL/GenBank/DDBJ databases">
        <authorList>
            <person name="Rossello M."/>
        </authorList>
    </citation>
    <scope>NUCLEOTIDE SEQUENCE [LARGE SCALE GENOMIC DNA]</scope>
    <source>
        <strain evidence="2">cv. Chinese Spring</strain>
    </source>
</reference>
<dbReference type="Gramene" id="TraesCS1B02G249200.1">
    <property type="protein sequence ID" value="TraesCS1B02G249200.1"/>
    <property type="gene ID" value="TraesCS1B02G249200"/>
</dbReference>
<comment type="catalytic activity">
    <reaction evidence="1">
        <text>Endohydrolysis of the N-glycosidic bond at one specific adenosine on the 28S rRNA.</text>
        <dbReference type="EC" id="3.2.2.22"/>
    </reaction>
</comment>